<dbReference type="InterPro" id="IPR014922">
    <property type="entry name" value="YdhG-like"/>
</dbReference>
<keyword evidence="3" id="KW-1185">Reference proteome</keyword>
<evidence type="ECO:0000313" key="2">
    <source>
        <dbReference type="EMBL" id="GGW21285.1"/>
    </source>
</evidence>
<evidence type="ECO:0000259" key="1">
    <source>
        <dbReference type="Pfam" id="PF08818"/>
    </source>
</evidence>
<evidence type="ECO:0000313" key="3">
    <source>
        <dbReference type="Proteomes" id="UP000628984"/>
    </source>
</evidence>
<feature type="domain" description="YdhG-like" evidence="1">
    <location>
        <begin position="16"/>
        <end position="110"/>
    </location>
</feature>
<reference evidence="2" key="2">
    <citation type="submission" date="2020-09" db="EMBL/GenBank/DDBJ databases">
        <authorList>
            <person name="Sun Q."/>
            <person name="Kim S."/>
        </authorList>
    </citation>
    <scope>NUCLEOTIDE SEQUENCE</scope>
    <source>
        <strain evidence="2">KCTC 23714</strain>
    </source>
</reference>
<dbReference type="RefSeq" id="WP_189631854.1">
    <property type="nucleotide sequence ID" value="NZ_BMYQ01000001.1"/>
</dbReference>
<proteinExistence type="predicted"/>
<dbReference type="EMBL" id="BMYQ01000001">
    <property type="protein sequence ID" value="GGW21285.1"/>
    <property type="molecule type" value="Genomic_DNA"/>
</dbReference>
<sequence length="145" mass="15686">MSPPVDLYLAALPEDQRRALTALRATLADLLPDCTEVMSYAMPGFRQPGPRGRMVVGFAAFRHHLGLYPHSGTILPHLATETAGWKTSKSGILFTPATPLPRALLQRILSLRLQEIAAKGREQAPLRLSRCSNIPRGSGGVNPPA</sequence>
<name>A0A918MGV6_9RHOB</name>
<comment type="caution">
    <text evidence="2">The sequence shown here is derived from an EMBL/GenBank/DDBJ whole genome shotgun (WGS) entry which is preliminary data.</text>
</comment>
<accession>A0A918MGV6</accession>
<reference evidence="2" key="1">
    <citation type="journal article" date="2014" name="Int. J. Syst. Evol. Microbiol.">
        <title>Complete genome sequence of Corynebacterium casei LMG S-19264T (=DSM 44701T), isolated from a smear-ripened cheese.</title>
        <authorList>
            <consortium name="US DOE Joint Genome Institute (JGI-PGF)"/>
            <person name="Walter F."/>
            <person name="Albersmeier A."/>
            <person name="Kalinowski J."/>
            <person name="Ruckert C."/>
        </authorList>
    </citation>
    <scope>NUCLEOTIDE SEQUENCE</scope>
    <source>
        <strain evidence="2">KCTC 23714</strain>
    </source>
</reference>
<dbReference type="SUPFAM" id="SSF159888">
    <property type="entry name" value="YdhG-like"/>
    <property type="match status" value="1"/>
</dbReference>
<dbReference type="Gene3D" id="3.90.1150.200">
    <property type="match status" value="1"/>
</dbReference>
<dbReference type="Proteomes" id="UP000628984">
    <property type="component" value="Unassembled WGS sequence"/>
</dbReference>
<organism evidence="2 3">
    <name type="scientific">Gemmobacter lanyuensis</name>
    <dbReference type="NCBI Taxonomy" id="1054497"/>
    <lineage>
        <taxon>Bacteria</taxon>
        <taxon>Pseudomonadati</taxon>
        <taxon>Pseudomonadota</taxon>
        <taxon>Alphaproteobacteria</taxon>
        <taxon>Rhodobacterales</taxon>
        <taxon>Paracoccaceae</taxon>
        <taxon>Gemmobacter</taxon>
    </lineage>
</organism>
<gene>
    <name evidence="2" type="ORF">GCM10011452_01030</name>
</gene>
<dbReference type="AlphaFoldDB" id="A0A918MGV6"/>
<dbReference type="Pfam" id="PF08818">
    <property type="entry name" value="DUF1801"/>
    <property type="match status" value="1"/>
</dbReference>
<protein>
    <recommendedName>
        <fullName evidence="1">YdhG-like domain-containing protein</fullName>
    </recommendedName>
</protein>